<dbReference type="RefSeq" id="WP_165913743.1">
    <property type="nucleotide sequence ID" value="NZ_CP058648.1"/>
</dbReference>
<dbReference type="PANTHER" id="PTHR42788:SF13">
    <property type="entry name" value="ALIPHATIC SULFONATES IMPORT ATP-BINDING PROTEIN SSUB"/>
    <property type="match status" value="1"/>
</dbReference>
<dbReference type="SMART" id="SM00382">
    <property type="entry name" value="AAA"/>
    <property type="match status" value="1"/>
</dbReference>
<name>A0A4R2TB27_9FIRM</name>
<comment type="caution">
    <text evidence="5">The sequence shown here is derived from an EMBL/GenBank/DDBJ whole genome shotgun (WGS) entry which is preliminary data.</text>
</comment>
<feature type="domain" description="ABC transporter" evidence="4">
    <location>
        <begin position="3"/>
        <end position="222"/>
    </location>
</feature>
<dbReference type="AlphaFoldDB" id="A0A4R2TB27"/>
<dbReference type="GO" id="GO:0005524">
    <property type="term" value="F:ATP binding"/>
    <property type="evidence" value="ECO:0007669"/>
    <property type="project" value="UniProtKB-KW"/>
</dbReference>
<dbReference type="EMBL" id="SLYC01000039">
    <property type="protein sequence ID" value="TCP98986.1"/>
    <property type="molecule type" value="Genomic_DNA"/>
</dbReference>
<evidence type="ECO:0000259" key="4">
    <source>
        <dbReference type="PROSITE" id="PS50893"/>
    </source>
</evidence>
<keyword evidence="2" id="KW-0547">Nucleotide-binding</keyword>
<evidence type="ECO:0000313" key="5">
    <source>
        <dbReference type="EMBL" id="TCP98986.1"/>
    </source>
</evidence>
<evidence type="ECO:0000256" key="1">
    <source>
        <dbReference type="ARBA" id="ARBA00022448"/>
    </source>
</evidence>
<gene>
    <name evidence="5" type="ORF">EDD79_103919</name>
</gene>
<keyword evidence="1" id="KW-0813">Transport</keyword>
<dbReference type="InterPro" id="IPR003439">
    <property type="entry name" value="ABC_transporter-like_ATP-bd"/>
</dbReference>
<dbReference type="Pfam" id="PF00005">
    <property type="entry name" value="ABC_tran"/>
    <property type="match status" value="1"/>
</dbReference>
<dbReference type="GO" id="GO:0016887">
    <property type="term" value="F:ATP hydrolysis activity"/>
    <property type="evidence" value="ECO:0007669"/>
    <property type="project" value="InterPro"/>
</dbReference>
<evidence type="ECO:0000313" key="6">
    <source>
        <dbReference type="Proteomes" id="UP000295504"/>
    </source>
</evidence>
<organism evidence="5 6">
    <name type="scientific">Serpentinicella alkaliphila</name>
    <dbReference type="NCBI Taxonomy" id="1734049"/>
    <lineage>
        <taxon>Bacteria</taxon>
        <taxon>Bacillati</taxon>
        <taxon>Bacillota</taxon>
        <taxon>Clostridia</taxon>
        <taxon>Peptostreptococcales</taxon>
        <taxon>Natronincolaceae</taxon>
        <taxon>Serpentinicella</taxon>
    </lineage>
</organism>
<evidence type="ECO:0000256" key="3">
    <source>
        <dbReference type="ARBA" id="ARBA00022840"/>
    </source>
</evidence>
<reference evidence="5 6" key="1">
    <citation type="submission" date="2019-03" db="EMBL/GenBank/DDBJ databases">
        <title>Genomic Encyclopedia of Type Strains, Phase IV (KMG-IV): sequencing the most valuable type-strain genomes for metagenomic binning, comparative biology and taxonomic classification.</title>
        <authorList>
            <person name="Goeker M."/>
        </authorList>
    </citation>
    <scope>NUCLEOTIDE SEQUENCE [LARGE SCALE GENOMIC DNA]</scope>
    <source>
        <strain evidence="5 6">DSM 100013</strain>
    </source>
</reference>
<dbReference type="Proteomes" id="UP000295504">
    <property type="component" value="Unassembled WGS sequence"/>
</dbReference>
<proteinExistence type="predicted"/>
<dbReference type="PROSITE" id="PS00211">
    <property type="entry name" value="ABC_TRANSPORTER_1"/>
    <property type="match status" value="1"/>
</dbReference>
<sequence length="229" mass="26643">MKLQVKNLHKSYGNLQVISNFNIDFSSDGIHCLFGPSGCGKTTLINTLVGLCSYEKGNIIGFKDKRISYIFQEDRLLPWATIEENIKFVLENIEKRKIDEIVDKYLSLVDLIDFKKCYPNELSGGMRQRVSIARAFAYDGDILIMDEPFKGLHFDIKKVLIDYIIDYWYEKKNVVIYITHDIDEVLYMANHIHVLSGIPLKIQKQFTIDIPHNDRDDVNTMNKYRLLLV</sequence>
<dbReference type="InterPro" id="IPR027417">
    <property type="entry name" value="P-loop_NTPase"/>
</dbReference>
<dbReference type="PROSITE" id="PS50893">
    <property type="entry name" value="ABC_TRANSPORTER_2"/>
    <property type="match status" value="1"/>
</dbReference>
<dbReference type="InterPro" id="IPR050166">
    <property type="entry name" value="ABC_transporter_ATP-bind"/>
</dbReference>
<dbReference type="InterPro" id="IPR003593">
    <property type="entry name" value="AAA+_ATPase"/>
</dbReference>
<evidence type="ECO:0000256" key="2">
    <source>
        <dbReference type="ARBA" id="ARBA00022741"/>
    </source>
</evidence>
<dbReference type="Gene3D" id="3.40.50.300">
    <property type="entry name" value="P-loop containing nucleotide triphosphate hydrolases"/>
    <property type="match status" value="1"/>
</dbReference>
<dbReference type="InterPro" id="IPR017871">
    <property type="entry name" value="ABC_transporter-like_CS"/>
</dbReference>
<dbReference type="SUPFAM" id="SSF52540">
    <property type="entry name" value="P-loop containing nucleoside triphosphate hydrolases"/>
    <property type="match status" value="1"/>
</dbReference>
<keyword evidence="6" id="KW-1185">Reference proteome</keyword>
<dbReference type="PANTHER" id="PTHR42788">
    <property type="entry name" value="TAURINE IMPORT ATP-BINDING PROTEIN-RELATED"/>
    <property type="match status" value="1"/>
</dbReference>
<protein>
    <submittedName>
        <fullName evidence="5">NitT/TauT family transport system ATP-binding protein</fullName>
    </submittedName>
</protein>
<keyword evidence="3 5" id="KW-0067">ATP-binding</keyword>
<accession>A0A4R2TB27</accession>